<feature type="region of interest" description="Disordered" evidence="1">
    <location>
        <begin position="91"/>
        <end position="123"/>
    </location>
</feature>
<feature type="compositionally biased region" description="Low complexity" evidence="1">
    <location>
        <begin position="101"/>
        <end position="116"/>
    </location>
</feature>
<dbReference type="AlphaFoldDB" id="A0AAU8DN26"/>
<feature type="region of interest" description="Disordered" evidence="1">
    <location>
        <begin position="366"/>
        <end position="389"/>
    </location>
</feature>
<feature type="compositionally biased region" description="Polar residues" evidence="1">
    <location>
        <begin position="366"/>
        <end position="382"/>
    </location>
</feature>
<name>A0AAU8DN26_9ACTN</name>
<feature type="region of interest" description="Disordered" evidence="1">
    <location>
        <begin position="1"/>
        <end position="28"/>
    </location>
</feature>
<proteinExistence type="predicted"/>
<sequence>MTKPDPDPSSVDGTPDDEARGDVTRDDVTMDSALRKHFATAAADLTPTRQPSIASLLPARRPRGRWWAPATVAGGLIAAATATVLILSSTAPSSGPTAGVAPSGPSAGTTTSSLGTEADPAPPIITVGTQQYRRGGPVPWYRAMRSGNTVAVTTGPEMRGACDIYLYRLTVTVRDDDLVLTSYRYDPVGAVAPTMCAGIALPPYVAAVPTDLDLPQSVVDGSAPTGRHQALTTVLIPHGLPDGLVAQPPSSYFPQVADPARPLFPAAPGYESPASRDSPIGQSYSGGGQRLAITQGLESLPKKGPRALVATIGRYQAVLQGNNSPGERCLGWKDDRAGNTLMCGVLSGGDDALIAMARSIYNSRSTDPFNSGAAPSTPSGTPSAGAEPAQRITVSGRDFVLIGAVPWYSAIRIGNTVAVTTGAKVRGACDTDLYRLTATTRAGRLILTSYHYLPVSTPEPTACVDIGLSPFVATLELDSTPPATAEDGARAGSRSTPFPILLKPRVLPQGFVEGNGNQAFPQILDPERPVFPPFAELEDGTVVQTFSAGSAVLTVRQGLMRSAPRADGPGSTTVGSHPATLVTSKNGVQHCVRWADATAGGAEVCGNVPADTVLAVARSIYR</sequence>
<organism evidence="2">
    <name type="scientific">Nakamurella sp. A5-74</name>
    <dbReference type="NCBI Taxonomy" id="3158264"/>
    <lineage>
        <taxon>Bacteria</taxon>
        <taxon>Bacillati</taxon>
        <taxon>Actinomycetota</taxon>
        <taxon>Actinomycetes</taxon>
        <taxon>Nakamurellales</taxon>
        <taxon>Nakamurellaceae</taxon>
        <taxon>Nakamurella</taxon>
    </lineage>
</organism>
<feature type="compositionally biased region" description="Basic and acidic residues" evidence="1">
    <location>
        <begin position="17"/>
        <end position="28"/>
    </location>
</feature>
<dbReference type="EMBL" id="CP159218">
    <property type="protein sequence ID" value="XCG62733.1"/>
    <property type="molecule type" value="Genomic_DNA"/>
</dbReference>
<evidence type="ECO:0008006" key="3">
    <source>
        <dbReference type="Google" id="ProtNLM"/>
    </source>
</evidence>
<protein>
    <recommendedName>
        <fullName evidence="3">LigA protein</fullName>
    </recommendedName>
</protein>
<evidence type="ECO:0000313" key="2">
    <source>
        <dbReference type="EMBL" id="XCG62733.1"/>
    </source>
</evidence>
<accession>A0AAU8DN26</accession>
<dbReference type="RefSeq" id="WP_353648348.1">
    <property type="nucleotide sequence ID" value="NZ_CP159218.1"/>
</dbReference>
<reference evidence="2" key="1">
    <citation type="submission" date="2024-05" db="EMBL/GenBank/DDBJ databases">
        <authorList>
            <person name="Cai S.Y."/>
            <person name="Jin L.M."/>
            <person name="Li H.R."/>
        </authorList>
    </citation>
    <scope>NUCLEOTIDE SEQUENCE</scope>
    <source>
        <strain evidence="2">A5-74</strain>
    </source>
</reference>
<evidence type="ECO:0000256" key="1">
    <source>
        <dbReference type="SAM" id="MobiDB-lite"/>
    </source>
</evidence>
<gene>
    <name evidence="2" type="ORF">ABLG96_16100</name>
</gene>